<organism evidence="1">
    <name type="scientific">Lepeophtheirus salmonis</name>
    <name type="common">Salmon louse</name>
    <name type="synonym">Caligus salmonis</name>
    <dbReference type="NCBI Taxonomy" id="72036"/>
    <lineage>
        <taxon>Eukaryota</taxon>
        <taxon>Metazoa</taxon>
        <taxon>Ecdysozoa</taxon>
        <taxon>Arthropoda</taxon>
        <taxon>Crustacea</taxon>
        <taxon>Multicrustacea</taxon>
        <taxon>Hexanauplia</taxon>
        <taxon>Copepoda</taxon>
        <taxon>Siphonostomatoida</taxon>
        <taxon>Caligidae</taxon>
        <taxon>Lepeophtheirus</taxon>
    </lineage>
</organism>
<dbReference type="EMBL" id="HACA01011620">
    <property type="protein sequence ID" value="CDW28981.1"/>
    <property type="molecule type" value="Transcribed_RNA"/>
</dbReference>
<protein>
    <submittedName>
        <fullName evidence="1">Uncharacterized protein</fullName>
    </submittedName>
</protein>
<proteinExistence type="predicted"/>
<reference evidence="1" key="1">
    <citation type="submission" date="2014-05" db="EMBL/GenBank/DDBJ databases">
        <authorList>
            <person name="Chronopoulou M."/>
        </authorList>
    </citation>
    <scope>NUCLEOTIDE SEQUENCE</scope>
    <source>
        <tissue evidence="1">Whole organism</tissue>
    </source>
</reference>
<accession>A0A0K2TUA3</accession>
<evidence type="ECO:0000313" key="1">
    <source>
        <dbReference type="EMBL" id="CDW28981.1"/>
    </source>
</evidence>
<sequence length="14" mass="1568">MTFDLAFLLPTIVS</sequence>
<name>A0A0K2TUA3_LEPSM</name>